<name>A0A2M8G1C1_9BACT</name>
<dbReference type="InterPro" id="IPR051201">
    <property type="entry name" value="Chloro_Bact_Ser_Proteases"/>
</dbReference>
<dbReference type="Pfam" id="PF13365">
    <property type="entry name" value="Trypsin_2"/>
    <property type="match status" value="1"/>
</dbReference>
<dbReference type="EMBL" id="PFQX01000026">
    <property type="protein sequence ID" value="PJC65443.1"/>
    <property type="molecule type" value="Genomic_DNA"/>
</dbReference>
<evidence type="ECO:0000313" key="5">
    <source>
        <dbReference type="EMBL" id="PJC65443.1"/>
    </source>
</evidence>
<dbReference type="Gene3D" id="2.40.10.120">
    <property type="match status" value="1"/>
</dbReference>
<keyword evidence="2" id="KW-0378">Hydrolase</keyword>
<dbReference type="AlphaFoldDB" id="A0A2M8G1C1"/>
<dbReference type="GO" id="GO:0004252">
    <property type="term" value="F:serine-type endopeptidase activity"/>
    <property type="evidence" value="ECO:0007669"/>
    <property type="project" value="InterPro"/>
</dbReference>
<dbReference type="PANTHER" id="PTHR43343:SF3">
    <property type="entry name" value="PROTEASE DO-LIKE 8, CHLOROPLASTIC"/>
    <property type="match status" value="1"/>
</dbReference>
<evidence type="ECO:0000313" key="6">
    <source>
        <dbReference type="Proteomes" id="UP000229674"/>
    </source>
</evidence>
<reference evidence="6" key="1">
    <citation type="submission" date="2017-09" db="EMBL/GenBank/DDBJ databases">
        <title>Depth-based differentiation of microbial function through sediment-hosted aquifers and enrichment of novel symbionts in the deep terrestrial subsurface.</title>
        <authorList>
            <person name="Probst A.J."/>
            <person name="Ladd B."/>
            <person name="Jarett J.K."/>
            <person name="Geller-Mcgrath D.E."/>
            <person name="Sieber C.M.K."/>
            <person name="Emerson J.B."/>
            <person name="Anantharaman K."/>
            <person name="Thomas B.C."/>
            <person name="Malmstrom R."/>
            <person name="Stieglmeier M."/>
            <person name="Klingl A."/>
            <person name="Woyke T."/>
            <person name="Ryan C.M."/>
            <person name="Banfield J.F."/>
        </authorList>
    </citation>
    <scope>NUCLEOTIDE SEQUENCE [LARGE SCALE GENOMIC DNA]</scope>
</reference>
<dbReference type="Proteomes" id="UP000229674">
    <property type="component" value="Unassembled WGS sequence"/>
</dbReference>
<feature type="domain" description="PDZ" evidence="4">
    <location>
        <begin position="293"/>
        <end position="371"/>
    </location>
</feature>
<dbReference type="InterPro" id="IPR036034">
    <property type="entry name" value="PDZ_sf"/>
</dbReference>
<protein>
    <recommendedName>
        <fullName evidence="4">PDZ domain-containing protein</fullName>
    </recommendedName>
</protein>
<proteinExistence type="predicted"/>
<feature type="compositionally biased region" description="Polar residues" evidence="3">
    <location>
        <begin position="7"/>
        <end position="23"/>
    </location>
</feature>
<evidence type="ECO:0000259" key="4">
    <source>
        <dbReference type="PROSITE" id="PS50106"/>
    </source>
</evidence>
<comment type="caution">
    <text evidence="5">The sequence shown here is derived from an EMBL/GenBank/DDBJ whole genome shotgun (WGS) entry which is preliminary data.</text>
</comment>
<accession>A0A2M8G1C1</accession>
<dbReference type="Gene3D" id="2.30.42.10">
    <property type="match status" value="1"/>
</dbReference>
<gene>
    <name evidence="5" type="ORF">CO020_00650</name>
</gene>
<evidence type="ECO:0000256" key="1">
    <source>
        <dbReference type="ARBA" id="ARBA00022670"/>
    </source>
</evidence>
<evidence type="ECO:0000256" key="3">
    <source>
        <dbReference type="SAM" id="MobiDB-lite"/>
    </source>
</evidence>
<dbReference type="SUPFAM" id="SSF50156">
    <property type="entry name" value="PDZ domain-like"/>
    <property type="match status" value="1"/>
</dbReference>
<dbReference type="GO" id="GO:0006508">
    <property type="term" value="P:proteolysis"/>
    <property type="evidence" value="ECO:0007669"/>
    <property type="project" value="UniProtKB-KW"/>
</dbReference>
<sequence length="386" mass="40177">MWGKLFPSTSTGTQNLTGATSGQPKTVPYAPTVDYEQAVVHAVEAASPSVVSIIISKYLPVIEQCPYNPYQDLPPEFQDLFGGGGTQFYTQCQKGTKLQEVGGGSGFIVTSDGLILTNKHVVEDTKAEYTVLMNDGKKYTAKVLARDPVQDLAIVKIDATNLSVVTLGDSDGVKLGQTAIAIGNALGEFRNTVSVGVVSGLARTITAGGLRSGSSETLDNVIQTDAAINPGNSGGPLLNLKGEVIGIDTAVVSGAQSIGFAIPINRAKKDIQSVIASGTIKAPFLGVRYILVTPNLVKSNNLPVDYGALLKGNDSGTAVQSGSPAAKAGLKEGDVVLEVDGTKINDSHSLAYLVQQHNVGDVITLKVQRGKDVITLTATLVERPAS</sequence>
<dbReference type="InterPro" id="IPR001940">
    <property type="entry name" value="Peptidase_S1C"/>
</dbReference>
<dbReference type="InterPro" id="IPR001478">
    <property type="entry name" value="PDZ"/>
</dbReference>
<dbReference type="PRINTS" id="PR00834">
    <property type="entry name" value="PROTEASES2C"/>
</dbReference>
<feature type="region of interest" description="Disordered" evidence="3">
    <location>
        <begin position="1"/>
        <end position="23"/>
    </location>
</feature>
<keyword evidence="1" id="KW-0645">Protease</keyword>
<organism evidence="5 6">
    <name type="scientific">Candidatus Colwellbacteria bacterium CG_4_9_14_0_2_um_filter_50_12</name>
    <dbReference type="NCBI Taxonomy" id="1974538"/>
    <lineage>
        <taxon>Bacteria</taxon>
        <taxon>Candidatus Colwelliibacteriota</taxon>
    </lineage>
</organism>
<dbReference type="SMART" id="SM00228">
    <property type="entry name" value="PDZ"/>
    <property type="match status" value="1"/>
</dbReference>
<dbReference type="InterPro" id="IPR009003">
    <property type="entry name" value="Peptidase_S1_PA"/>
</dbReference>
<dbReference type="Pfam" id="PF13180">
    <property type="entry name" value="PDZ_2"/>
    <property type="match status" value="1"/>
</dbReference>
<evidence type="ECO:0000256" key="2">
    <source>
        <dbReference type="ARBA" id="ARBA00022801"/>
    </source>
</evidence>
<dbReference type="SUPFAM" id="SSF50494">
    <property type="entry name" value="Trypsin-like serine proteases"/>
    <property type="match status" value="1"/>
</dbReference>
<dbReference type="PANTHER" id="PTHR43343">
    <property type="entry name" value="PEPTIDASE S12"/>
    <property type="match status" value="1"/>
</dbReference>
<dbReference type="PROSITE" id="PS50106">
    <property type="entry name" value="PDZ"/>
    <property type="match status" value="1"/>
</dbReference>
<dbReference type="CDD" id="cd06779">
    <property type="entry name" value="cpPDZ_Deg_HtrA-like"/>
    <property type="match status" value="1"/>
</dbReference>